<feature type="compositionally biased region" description="Low complexity" evidence="4">
    <location>
        <begin position="24"/>
        <end position="37"/>
    </location>
</feature>
<dbReference type="SUPFAM" id="SSF47473">
    <property type="entry name" value="EF-hand"/>
    <property type="match status" value="1"/>
</dbReference>
<reference evidence="6 7" key="1">
    <citation type="journal article" date="2020" name="Nat. Food">
        <title>A phased Vanilla planifolia genome enables genetic improvement of flavour and production.</title>
        <authorList>
            <person name="Hasing T."/>
            <person name="Tang H."/>
            <person name="Brym M."/>
            <person name="Khazi F."/>
            <person name="Huang T."/>
            <person name="Chambers A.H."/>
        </authorList>
    </citation>
    <scope>NUCLEOTIDE SEQUENCE [LARGE SCALE GENOMIC DNA]</scope>
    <source>
        <tissue evidence="6">Leaf</tissue>
    </source>
</reference>
<dbReference type="FunFam" id="1.10.238.10:FF:000178">
    <property type="entry name" value="Calmodulin-2 A"/>
    <property type="match status" value="1"/>
</dbReference>
<feature type="domain" description="EF-hand" evidence="5">
    <location>
        <begin position="63"/>
        <end position="98"/>
    </location>
</feature>
<keyword evidence="2" id="KW-0677">Repeat</keyword>
<dbReference type="Pfam" id="PF13499">
    <property type="entry name" value="EF-hand_7"/>
    <property type="match status" value="2"/>
</dbReference>
<keyword evidence="1" id="KW-0479">Metal-binding</keyword>
<dbReference type="GO" id="GO:0043226">
    <property type="term" value="C:organelle"/>
    <property type="evidence" value="ECO:0007669"/>
    <property type="project" value="UniProtKB-ARBA"/>
</dbReference>
<comment type="caution">
    <text evidence="6">The sequence shown here is derived from an EMBL/GenBank/DDBJ whole genome shotgun (WGS) entry which is preliminary data.</text>
</comment>
<evidence type="ECO:0000256" key="1">
    <source>
        <dbReference type="ARBA" id="ARBA00022723"/>
    </source>
</evidence>
<feature type="domain" description="EF-hand" evidence="5">
    <location>
        <begin position="138"/>
        <end position="173"/>
    </location>
</feature>
<dbReference type="InterPro" id="IPR018247">
    <property type="entry name" value="EF_Hand_1_Ca_BS"/>
</dbReference>
<feature type="domain" description="EF-hand" evidence="5">
    <location>
        <begin position="101"/>
        <end position="136"/>
    </location>
</feature>
<dbReference type="PANTHER" id="PTHR10891">
    <property type="entry name" value="EF-HAND CALCIUM-BINDING DOMAIN CONTAINING PROTEIN"/>
    <property type="match status" value="1"/>
</dbReference>
<name>A0A835U9P8_VANPL</name>
<dbReference type="Proteomes" id="UP000639772">
    <property type="component" value="Unassembled WGS sequence"/>
</dbReference>
<dbReference type="InterPro" id="IPR039647">
    <property type="entry name" value="EF_hand_pair_protein_CML-like"/>
</dbReference>
<dbReference type="AlphaFoldDB" id="A0A835U9P8"/>
<dbReference type="InterPro" id="IPR011992">
    <property type="entry name" value="EF-hand-dom_pair"/>
</dbReference>
<dbReference type="OrthoDB" id="26525at2759"/>
<keyword evidence="3" id="KW-0106">Calcium</keyword>
<dbReference type="PROSITE" id="PS00018">
    <property type="entry name" value="EF_HAND_1"/>
    <property type="match status" value="4"/>
</dbReference>
<evidence type="ECO:0000256" key="3">
    <source>
        <dbReference type="ARBA" id="ARBA00022837"/>
    </source>
</evidence>
<gene>
    <name evidence="6" type="ORF">HPP92_024732</name>
</gene>
<sequence>MKLIRVGSFFSKISKSKKRSRMESPSFGSATSSSSSSEYITPKSTHYRRNSWSQTPGANSGDFVSAAVADLFSLFDRDGDGKISKRELEAVLRRLGPLDPPTEEELASMVAEIDRDGDGCISLDELGAIGPAALGTPAAGEELRDAFAVFDADGDGKISAEDLLGVFVTLGDGRCSIDECRRMIVGVDTDGDGLVCFEDFARMMDGRRRSV</sequence>
<evidence type="ECO:0000256" key="4">
    <source>
        <dbReference type="SAM" id="MobiDB-lite"/>
    </source>
</evidence>
<dbReference type="Gene3D" id="1.10.238.10">
    <property type="entry name" value="EF-hand"/>
    <property type="match status" value="2"/>
</dbReference>
<evidence type="ECO:0000313" key="6">
    <source>
        <dbReference type="EMBL" id="KAG0453428.1"/>
    </source>
</evidence>
<dbReference type="CDD" id="cd00051">
    <property type="entry name" value="EFh"/>
    <property type="match status" value="2"/>
</dbReference>
<feature type="region of interest" description="Disordered" evidence="4">
    <location>
        <begin position="15"/>
        <end position="42"/>
    </location>
</feature>
<evidence type="ECO:0000313" key="7">
    <source>
        <dbReference type="Proteomes" id="UP000639772"/>
    </source>
</evidence>
<dbReference type="GO" id="GO:0005509">
    <property type="term" value="F:calcium ion binding"/>
    <property type="evidence" value="ECO:0007669"/>
    <property type="project" value="InterPro"/>
</dbReference>
<dbReference type="InterPro" id="IPR002048">
    <property type="entry name" value="EF_hand_dom"/>
</dbReference>
<evidence type="ECO:0000256" key="2">
    <source>
        <dbReference type="ARBA" id="ARBA00022737"/>
    </source>
</evidence>
<dbReference type="SMART" id="SM00054">
    <property type="entry name" value="EFh"/>
    <property type="match status" value="4"/>
</dbReference>
<dbReference type="EMBL" id="JADCNM010000014">
    <property type="protein sequence ID" value="KAG0453428.1"/>
    <property type="molecule type" value="Genomic_DNA"/>
</dbReference>
<dbReference type="PROSITE" id="PS50222">
    <property type="entry name" value="EF_HAND_2"/>
    <property type="match status" value="4"/>
</dbReference>
<organism evidence="6 7">
    <name type="scientific">Vanilla planifolia</name>
    <name type="common">Vanilla</name>
    <dbReference type="NCBI Taxonomy" id="51239"/>
    <lineage>
        <taxon>Eukaryota</taxon>
        <taxon>Viridiplantae</taxon>
        <taxon>Streptophyta</taxon>
        <taxon>Embryophyta</taxon>
        <taxon>Tracheophyta</taxon>
        <taxon>Spermatophyta</taxon>
        <taxon>Magnoliopsida</taxon>
        <taxon>Liliopsida</taxon>
        <taxon>Asparagales</taxon>
        <taxon>Orchidaceae</taxon>
        <taxon>Vanilloideae</taxon>
        <taxon>Vanilleae</taxon>
        <taxon>Vanilla</taxon>
    </lineage>
</organism>
<protein>
    <recommendedName>
        <fullName evidence="5">EF-hand domain-containing protein</fullName>
    </recommendedName>
</protein>
<feature type="domain" description="EF-hand" evidence="5">
    <location>
        <begin position="175"/>
        <end position="210"/>
    </location>
</feature>
<accession>A0A835U9P8</accession>
<proteinExistence type="predicted"/>
<evidence type="ECO:0000259" key="5">
    <source>
        <dbReference type="PROSITE" id="PS50222"/>
    </source>
</evidence>